<comment type="caution">
    <text evidence="12">The sequence shown here is derived from an EMBL/GenBank/DDBJ whole genome shotgun (WGS) entry which is preliminary data.</text>
</comment>
<dbReference type="OrthoDB" id="435881at2759"/>
<dbReference type="PANTHER" id="PTHR31001:SF50">
    <property type="entry name" value="ZN(II)2CYS6 TRANSCRIPTION FACTOR (EUROFUNG)"/>
    <property type="match status" value="1"/>
</dbReference>
<dbReference type="CDD" id="cd00067">
    <property type="entry name" value="GAL4"/>
    <property type="match status" value="1"/>
</dbReference>
<keyword evidence="4" id="KW-0805">Transcription regulation</keyword>
<keyword evidence="5" id="KW-0238">DNA-binding</keyword>
<dbReference type="Proteomes" id="UP000024533">
    <property type="component" value="Unassembled WGS sequence"/>
</dbReference>
<evidence type="ECO:0000313" key="13">
    <source>
        <dbReference type="Proteomes" id="UP000024533"/>
    </source>
</evidence>
<evidence type="ECO:0000256" key="4">
    <source>
        <dbReference type="ARBA" id="ARBA00023015"/>
    </source>
</evidence>
<sequence length="694" mass="77100">MEKRGPKRRQQAAHLSCELCRERKVKCDKLDPCTNCSSAGVICVPVRRPRLPRGAHAQRLRRNSPEDPEAPIQIDIASPADAGTIADDDLKKRIRRLEALVDSMRSSSHISKQDQEAEDTIESTLNRIDDDNLLIKTPRVHPSNGGLRILGLSGSSSPETGWASILEDREVSMQLCQVYLLNVDPVIKILHRPSVEKWMLQGQRYLGFPERHSAVESLGAAICYVAATSLTETQSWARFHATKSSIVARARRACETTLEKSSPLLSPVITTLQAFVLYLVARRSEDTSRAVWTLMAFAVRIAKALDLPRDAGDNFFGQQMRKRLWLAICLLDFQTSLSQPSEPLITVAEATSSFSPPKHINDSDFDPTTSHDVPDREGLTDTTFSLVSYHVQAAGRLLNFEPSVKDDGSRQQNVQHFEQRTLRLLLYCDPESTPYAWFTWHRIQCFVSGARLSAIRPLMHQHGDHPISILDTNEGTSILSLALNILEKVQLVHIDPRGEAFRWFVTVPWQPLAIAMSECYICQDIALVQRAWPIVEAAFQQHEATVSGSSKAISITLERLMCRVREKLSPSLGTSTSLTASPIFCATNTANTLSVPHTPPSRSGITSSGDHLGNWSWTTATELLRPGEDLALVTEAPISTSPQKIDPLLFSLDSQLLIAGQEQLVEADQSWAAWDEVIASLHDDETGRANMFLS</sequence>
<dbReference type="Pfam" id="PF04082">
    <property type="entry name" value="Fungal_trans"/>
    <property type="match status" value="1"/>
</dbReference>
<dbReference type="GO" id="GO:0006351">
    <property type="term" value="P:DNA-templated transcription"/>
    <property type="evidence" value="ECO:0007669"/>
    <property type="project" value="InterPro"/>
</dbReference>
<evidence type="ECO:0000256" key="2">
    <source>
        <dbReference type="ARBA" id="ARBA00018346"/>
    </source>
</evidence>
<accession>A0A059JK91</accession>
<evidence type="ECO:0000256" key="8">
    <source>
        <dbReference type="ARBA" id="ARBA00031692"/>
    </source>
</evidence>
<keyword evidence="3" id="KW-0479">Metal-binding</keyword>
<keyword evidence="13" id="KW-1185">Reference proteome</keyword>
<dbReference type="PANTHER" id="PTHR31001">
    <property type="entry name" value="UNCHARACTERIZED TRANSCRIPTIONAL REGULATORY PROTEIN"/>
    <property type="match status" value="1"/>
</dbReference>
<dbReference type="GO" id="GO:0003677">
    <property type="term" value="F:DNA binding"/>
    <property type="evidence" value="ECO:0007669"/>
    <property type="project" value="UniProtKB-KW"/>
</dbReference>
<keyword evidence="7" id="KW-0539">Nucleus</keyword>
<dbReference type="SMART" id="SM00066">
    <property type="entry name" value="GAL4"/>
    <property type="match status" value="1"/>
</dbReference>
<dbReference type="SUPFAM" id="SSF57701">
    <property type="entry name" value="Zn2/Cys6 DNA-binding domain"/>
    <property type="match status" value="1"/>
</dbReference>
<dbReference type="GO" id="GO:0000981">
    <property type="term" value="F:DNA-binding transcription factor activity, RNA polymerase II-specific"/>
    <property type="evidence" value="ECO:0007669"/>
    <property type="project" value="InterPro"/>
</dbReference>
<dbReference type="InterPro" id="IPR036864">
    <property type="entry name" value="Zn2-C6_fun-type_DNA-bd_sf"/>
</dbReference>
<dbReference type="STRING" id="1215338.A0A059JK91"/>
<evidence type="ECO:0000256" key="6">
    <source>
        <dbReference type="ARBA" id="ARBA00023163"/>
    </source>
</evidence>
<name>A0A059JK91_TRIIM</name>
<dbReference type="Gene3D" id="4.10.240.10">
    <property type="entry name" value="Zn(2)-C6 fungal-type DNA-binding domain"/>
    <property type="match status" value="1"/>
</dbReference>
<dbReference type="InterPro" id="IPR007219">
    <property type="entry name" value="XnlR_reg_dom"/>
</dbReference>
<dbReference type="PROSITE" id="PS00463">
    <property type="entry name" value="ZN2_CY6_FUNGAL_1"/>
    <property type="match status" value="1"/>
</dbReference>
<evidence type="ECO:0000256" key="1">
    <source>
        <dbReference type="ARBA" id="ARBA00004123"/>
    </source>
</evidence>
<dbReference type="AlphaFoldDB" id="A0A059JK91"/>
<evidence type="ECO:0000256" key="5">
    <source>
        <dbReference type="ARBA" id="ARBA00023125"/>
    </source>
</evidence>
<feature type="region of interest" description="Disordered" evidence="10">
    <location>
        <begin position="355"/>
        <end position="376"/>
    </location>
</feature>
<dbReference type="GO" id="GO:0005634">
    <property type="term" value="C:nucleus"/>
    <property type="evidence" value="ECO:0007669"/>
    <property type="project" value="UniProtKB-SubCell"/>
</dbReference>
<evidence type="ECO:0000313" key="12">
    <source>
        <dbReference type="EMBL" id="KDB28093.1"/>
    </source>
</evidence>
<gene>
    <name evidence="12" type="ORF">H109_00143</name>
</gene>
<evidence type="ECO:0000259" key="11">
    <source>
        <dbReference type="PROSITE" id="PS50048"/>
    </source>
</evidence>
<dbReference type="InterPro" id="IPR001138">
    <property type="entry name" value="Zn2Cys6_DnaBD"/>
</dbReference>
<evidence type="ECO:0000256" key="3">
    <source>
        <dbReference type="ARBA" id="ARBA00022723"/>
    </source>
</evidence>
<dbReference type="Pfam" id="PF00172">
    <property type="entry name" value="Zn_clus"/>
    <property type="match status" value="1"/>
</dbReference>
<dbReference type="EMBL" id="AOKY01000018">
    <property type="protein sequence ID" value="KDB28093.1"/>
    <property type="molecule type" value="Genomic_DNA"/>
</dbReference>
<evidence type="ECO:0000256" key="9">
    <source>
        <dbReference type="ARBA" id="ARBA00045154"/>
    </source>
</evidence>
<dbReference type="GO" id="GO:0008270">
    <property type="term" value="F:zinc ion binding"/>
    <property type="evidence" value="ECO:0007669"/>
    <property type="project" value="InterPro"/>
</dbReference>
<protein>
    <recommendedName>
        <fullName evidence="2">C6 finger domain transcription factor nscR</fullName>
    </recommendedName>
    <alternativeName>
        <fullName evidence="8">Neosartiricin B biosynthesis protein R</fullName>
    </alternativeName>
</protein>
<reference evidence="12 13" key="1">
    <citation type="submission" date="2014-02" db="EMBL/GenBank/DDBJ databases">
        <title>The Genome Sequence of Trichophyton interdigitale MR816.</title>
        <authorList>
            <consortium name="The Broad Institute Genomics Platform"/>
            <person name="Cuomo C.A."/>
            <person name="White T.C."/>
            <person name="Graser Y."/>
            <person name="Martinez-Rossi N."/>
            <person name="Heitman J."/>
            <person name="Young S.K."/>
            <person name="Zeng Q."/>
            <person name="Gargeya S."/>
            <person name="Abouelleil A."/>
            <person name="Alvarado L."/>
            <person name="Chapman S.B."/>
            <person name="Gainer-Dewar J."/>
            <person name="Goldberg J."/>
            <person name="Griggs A."/>
            <person name="Gujja S."/>
            <person name="Hansen M."/>
            <person name="Howarth C."/>
            <person name="Imamovic A."/>
            <person name="Larimer J."/>
            <person name="Martinez D."/>
            <person name="Murphy C."/>
            <person name="Pearson M.D."/>
            <person name="Persinoti G."/>
            <person name="Poon T."/>
            <person name="Priest M."/>
            <person name="Roberts A.D."/>
            <person name="Saif S."/>
            <person name="Shea T.D."/>
            <person name="Sykes S.N."/>
            <person name="Wortman J."/>
            <person name="Nusbaum C."/>
            <person name="Birren B."/>
        </authorList>
    </citation>
    <scope>NUCLEOTIDE SEQUENCE [LARGE SCALE GENOMIC DNA]</scope>
    <source>
        <strain evidence="12 13">MR816</strain>
    </source>
</reference>
<proteinExistence type="predicted"/>
<comment type="function">
    <text evidence="9">Transcription factor that specifically regulates the neosartoricin B biosynthesis gene cluster.</text>
</comment>
<keyword evidence="6" id="KW-0804">Transcription</keyword>
<evidence type="ECO:0000256" key="7">
    <source>
        <dbReference type="ARBA" id="ARBA00023242"/>
    </source>
</evidence>
<evidence type="ECO:0000256" key="10">
    <source>
        <dbReference type="SAM" id="MobiDB-lite"/>
    </source>
</evidence>
<comment type="subcellular location">
    <subcellularLocation>
        <location evidence="1">Nucleus</location>
    </subcellularLocation>
</comment>
<organism evidence="12 13">
    <name type="scientific">Trichophyton interdigitale (strain MR816)</name>
    <dbReference type="NCBI Taxonomy" id="1215338"/>
    <lineage>
        <taxon>Eukaryota</taxon>
        <taxon>Fungi</taxon>
        <taxon>Dikarya</taxon>
        <taxon>Ascomycota</taxon>
        <taxon>Pezizomycotina</taxon>
        <taxon>Eurotiomycetes</taxon>
        <taxon>Eurotiomycetidae</taxon>
        <taxon>Onygenales</taxon>
        <taxon>Arthrodermataceae</taxon>
        <taxon>Trichophyton</taxon>
    </lineage>
</organism>
<dbReference type="PROSITE" id="PS50048">
    <property type="entry name" value="ZN2_CY6_FUNGAL_2"/>
    <property type="match status" value="1"/>
</dbReference>
<dbReference type="HOGENOM" id="CLU_004083_7_1_1"/>
<dbReference type="CDD" id="cd12148">
    <property type="entry name" value="fungal_TF_MHR"/>
    <property type="match status" value="1"/>
</dbReference>
<dbReference type="OMA" id="LMHTDPR"/>
<dbReference type="InterPro" id="IPR050613">
    <property type="entry name" value="Sec_Metabolite_Reg"/>
</dbReference>
<feature type="domain" description="Zn(2)-C6 fungal-type" evidence="11">
    <location>
        <begin position="16"/>
        <end position="44"/>
    </location>
</feature>